<evidence type="ECO:0000256" key="8">
    <source>
        <dbReference type="RuleBase" id="RU361154"/>
    </source>
</evidence>
<keyword evidence="12" id="KW-1185">Reference proteome</keyword>
<accession>A0A5B8M4K7</accession>
<dbReference type="InterPro" id="IPR006104">
    <property type="entry name" value="Glyco_hydro_2_N"/>
</dbReference>
<dbReference type="GO" id="GO:0005990">
    <property type="term" value="P:lactose catabolic process"/>
    <property type="evidence" value="ECO:0007669"/>
    <property type="project" value="TreeGrafter"/>
</dbReference>
<evidence type="ECO:0000313" key="11">
    <source>
        <dbReference type="EMBL" id="QDZ14520.1"/>
    </source>
</evidence>
<dbReference type="EMBL" id="CP042305">
    <property type="protein sequence ID" value="QDZ14520.1"/>
    <property type="molecule type" value="Genomic_DNA"/>
</dbReference>
<dbReference type="EC" id="3.2.1.23" evidence="3 8"/>
<feature type="domain" description="Beta galactosidase small chain/" evidence="10">
    <location>
        <begin position="787"/>
        <end position="1047"/>
    </location>
</feature>
<dbReference type="GO" id="GO:0030246">
    <property type="term" value="F:carbohydrate binding"/>
    <property type="evidence" value="ECO:0007669"/>
    <property type="project" value="InterPro"/>
</dbReference>
<dbReference type="Gene3D" id="3.20.20.80">
    <property type="entry name" value="Glycosidases"/>
    <property type="match status" value="1"/>
</dbReference>
<dbReference type="Gene3D" id="2.70.98.10">
    <property type="match status" value="1"/>
</dbReference>
<dbReference type="KEGG" id="huw:FPZ11_06890"/>
<evidence type="ECO:0000256" key="7">
    <source>
        <dbReference type="ARBA" id="ARBA00032230"/>
    </source>
</evidence>
<dbReference type="InterPro" id="IPR050347">
    <property type="entry name" value="Bact_Beta-galactosidase"/>
</dbReference>
<dbReference type="Pfam" id="PF02929">
    <property type="entry name" value="Bgal_small_N"/>
    <property type="match status" value="1"/>
</dbReference>
<dbReference type="SMART" id="SM01038">
    <property type="entry name" value="Bgal_small_N"/>
    <property type="match status" value="1"/>
</dbReference>
<dbReference type="Proteomes" id="UP000320216">
    <property type="component" value="Chromosome"/>
</dbReference>
<organism evidence="11 12">
    <name type="scientific">Humibacter ginsenosidimutans</name>
    <dbReference type="NCBI Taxonomy" id="2599293"/>
    <lineage>
        <taxon>Bacteria</taxon>
        <taxon>Bacillati</taxon>
        <taxon>Actinomycetota</taxon>
        <taxon>Actinomycetes</taxon>
        <taxon>Micrococcales</taxon>
        <taxon>Microbacteriaceae</taxon>
        <taxon>Humibacter</taxon>
    </lineage>
</organism>
<dbReference type="GO" id="GO:0009341">
    <property type="term" value="C:beta-galactosidase complex"/>
    <property type="evidence" value="ECO:0007669"/>
    <property type="project" value="InterPro"/>
</dbReference>
<proteinExistence type="inferred from homology"/>
<dbReference type="InterPro" id="IPR006101">
    <property type="entry name" value="Glyco_hydro_2"/>
</dbReference>
<dbReference type="InterPro" id="IPR011013">
    <property type="entry name" value="Gal_mutarotase_sf_dom"/>
</dbReference>
<dbReference type="InterPro" id="IPR006103">
    <property type="entry name" value="Glyco_hydro_2_cat"/>
</dbReference>
<dbReference type="SUPFAM" id="SSF49303">
    <property type="entry name" value="beta-Galactosidase/glucuronidase domain"/>
    <property type="match status" value="2"/>
</dbReference>
<dbReference type="Pfam" id="PF02836">
    <property type="entry name" value="Glyco_hydro_2_C"/>
    <property type="match status" value="1"/>
</dbReference>
<dbReference type="InterPro" id="IPR032312">
    <property type="entry name" value="LacZ_4"/>
</dbReference>
<dbReference type="PROSITE" id="PS00719">
    <property type="entry name" value="GLYCOSYL_HYDROL_F2_1"/>
    <property type="match status" value="1"/>
</dbReference>
<dbReference type="InterPro" id="IPR036156">
    <property type="entry name" value="Beta-gal/glucu_dom_sf"/>
</dbReference>
<dbReference type="Pfam" id="PF00703">
    <property type="entry name" value="Glyco_hydro_2"/>
    <property type="match status" value="1"/>
</dbReference>
<dbReference type="Gene3D" id="2.60.120.260">
    <property type="entry name" value="Galactose-binding domain-like"/>
    <property type="match status" value="1"/>
</dbReference>
<evidence type="ECO:0000256" key="9">
    <source>
        <dbReference type="SAM" id="MobiDB-lite"/>
    </source>
</evidence>
<comment type="similarity">
    <text evidence="2 8">Belongs to the glycosyl hydrolase 2 family.</text>
</comment>
<dbReference type="InterPro" id="IPR004199">
    <property type="entry name" value="B-gal_small/dom_5"/>
</dbReference>
<reference evidence="11 12" key="1">
    <citation type="submission" date="2019-07" db="EMBL/GenBank/DDBJ databases">
        <title>Full genome sequence of Humibacter sp. WJ7-1.</title>
        <authorList>
            <person name="Im W.-T."/>
        </authorList>
    </citation>
    <scope>NUCLEOTIDE SEQUENCE [LARGE SCALE GENOMIC DNA]</scope>
    <source>
        <strain evidence="11 12">WJ7-1</strain>
    </source>
</reference>
<dbReference type="InterPro" id="IPR023232">
    <property type="entry name" value="Glyco_hydro_2_AS"/>
</dbReference>
<keyword evidence="5 8" id="KW-0378">Hydrolase</keyword>
<feature type="region of interest" description="Disordered" evidence="9">
    <location>
        <begin position="767"/>
        <end position="789"/>
    </location>
</feature>
<dbReference type="AlphaFoldDB" id="A0A5B8M4K7"/>
<evidence type="ECO:0000256" key="4">
    <source>
        <dbReference type="ARBA" id="ARBA00013303"/>
    </source>
</evidence>
<dbReference type="InterPro" id="IPR014718">
    <property type="entry name" value="GH-type_carb-bd"/>
</dbReference>
<evidence type="ECO:0000256" key="6">
    <source>
        <dbReference type="ARBA" id="ARBA00023295"/>
    </source>
</evidence>
<evidence type="ECO:0000256" key="2">
    <source>
        <dbReference type="ARBA" id="ARBA00007401"/>
    </source>
</evidence>
<dbReference type="SUPFAM" id="SSF49785">
    <property type="entry name" value="Galactose-binding domain-like"/>
    <property type="match status" value="1"/>
</dbReference>
<keyword evidence="6 8" id="KW-0326">Glycosidase</keyword>
<dbReference type="PANTHER" id="PTHR46323">
    <property type="entry name" value="BETA-GALACTOSIDASE"/>
    <property type="match status" value="1"/>
</dbReference>
<dbReference type="Pfam" id="PF16353">
    <property type="entry name" value="LacZ_4"/>
    <property type="match status" value="1"/>
</dbReference>
<dbReference type="PANTHER" id="PTHR46323:SF2">
    <property type="entry name" value="BETA-GALACTOSIDASE"/>
    <property type="match status" value="1"/>
</dbReference>
<protein>
    <recommendedName>
        <fullName evidence="4 8">Beta-galactosidase</fullName>
        <ecNumber evidence="3 8">3.2.1.23</ecNumber>
    </recommendedName>
    <alternativeName>
        <fullName evidence="7 8">Lactase</fullName>
    </alternativeName>
</protein>
<feature type="compositionally biased region" description="Basic and acidic residues" evidence="9">
    <location>
        <begin position="768"/>
        <end position="789"/>
    </location>
</feature>
<gene>
    <name evidence="11" type="ORF">FPZ11_06890</name>
</gene>
<comment type="catalytic activity">
    <reaction evidence="1 8">
        <text>Hydrolysis of terminal non-reducing beta-D-galactose residues in beta-D-galactosides.</text>
        <dbReference type="EC" id="3.2.1.23"/>
    </reaction>
</comment>
<dbReference type="PRINTS" id="PR00132">
    <property type="entry name" value="GLHYDRLASE2"/>
</dbReference>
<dbReference type="InterPro" id="IPR006102">
    <property type="entry name" value="Ig-like_GH2"/>
</dbReference>
<dbReference type="Gene3D" id="2.60.40.10">
    <property type="entry name" value="Immunoglobulins"/>
    <property type="match status" value="2"/>
</dbReference>
<dbReference type="PROSITE" id="PS00608">
    <property type="entry name" value="GLYCOSYL_HYDROL_F2_2"/>
    <property type="match status" value="1"/>
</dbReference>
<evidence type="ECO:0000256" key="5">
    <source>
        <dbReference type="ARBA" id="ARBA00022801"/>
    </source>
</evidence>
<dbReference type="InterPro" id="IPR008979">
    <property type="entry name" value="Galactose-bd-like_sf"/>
</dbReference>
<dbReference type="InterPro" id="IPR023230">
    <property type="entry name" value="Glyco_hydro_2_CS"/>
</dbReference>
<evidence type="ECO:0000256" key="3">
    <source>
        <dbReference type="ARBA" id="ARBA00012756"/>
    </source>
</evidence>
<evidence type="ECO:0000256" key="1">
    <source>
        <dbReference type="ARBA" id="ARBA00001412"/>
    </source>
</evidence>
<dbReference type="SUPFAM" id="SSF51445">
    <property type="entry name" value="(Trans)glycosidases"/>
    <property type="match status" value="1"/>
</dbReference>
<dbReference type="GO" id="GO:0004565">
    <property type="term" value="F:beta-galactosidase activity"/>
    <property type="evidence" value="ECO:0007669"/>
    <property type="project" value="UniProtKB-EC"/>
</dbReference>
<name>A0A5B8M4K7_9MICO</name>
<sequence>MSASLEGSTAAAWRHPQLTSIGREPMHAVARTTRFDGRAPDDVLDLDGTWRFQLLPSPDGEPSDDWRDITVPGAWSLQGTDDLPQYLNIRMPFPSSPPTVPEENPTGVYRRTFRVPQEWDGRRIVLSVGAAESVLLARVNGTQVGVSKGSRLAAEFDVTALVHAGDNELELTVVKWSDASFIEDQDQWWLGGITRGVRLYTTGRVFLRDVRAIADYDAASGDGRLEVQALVGSPQDATPAGLSVRVRLRAGDAAWQSEASVSTRALVDPEEGHAQELLAQVPTGANVFSLHGRNAARLPLPEPERSLAAAATWANLPAPHGRAAVSIDVPGVAPWSAETPALHDLTVELVDADGVVLDSTDLRVGFRRVEIIGRDLLVNGRRIWLQGVNRHEFDPHTGRTLSRETIASELANLKRWGFNAIRTSHYPNDPAFYDLADEYGFYVIDEADLETHDWAWSLCDDPAYLNQFVDRVSRLVLRDKNHACVIIWSLGNEAGSGVNQDAAAGWVRGYDSTRPVHYEGAIARDWFGGHAQTDIVCPMYPPIDAIVGYGRDERGDRPLIMCEYSHAMGNSNGSFDDYWAAIRSTPGLQGGFIWEMKDHGLDPDGDGRYRYGGDFGDEPNDGNFCIDGLLFPDGSPHPAIQEMRRVFSPIEVVSDADAARAGSLRLLNRQTFSSLDGLTLEATVSRVDGTASDAVLLDAIAGPGETAAVTLPSELVHALTSGGVLALRIAVRTASEQAWAPAGTELAVLEVRVGEAPTLRLAALAQRADADDRKDAPHAELPERAQRVEGAHPVSVDAEGVVEHPVFAAGPRLQFWRALTDNDKSIPTWQRLEATGLRDATRRVESVDRAVEQDADALTVTAHYVTLGGEVIPHTQRVTAAGDALVFEETVTIPPSLRDIPRIGIEFALVPGFEHVTWVGDGPHETYPDRRSSGLLGRWESTVDALQTPYIRPQENGGRTGVTEATLSDGARSVVLRFGEGVLFTASHQSVADLENTAHSWALLRREQTIVRADIAHRGLGTASVGPEPLAPFLVEPGTYSWSWSLAVR</sequence>
<dbReference type="RefSeq" id="WP_146319503.1">
    <property type="nucleotide sequence ID" value="NZ_CP042305.1"/>
</dbReference>
<dbReference type="InterPro" id="IPR017853">
    <property type="entry name" value="GH"/>
</dbReference>
<dbReference type="SUPFAM" id="SSF74650">
    <property type="entry name" value="Galactose mutarotase-like"/>
    <property type="match status" value="1"/>
</dbReference>
<dbReference type="InterPro" id="IPR013783">
    <property type="entry name" value="Ig-like_fold"/>
</dbReference>
<evidence type="ECO:0000259" key="10">
    <source>
        <dbReference type="SMART" id="SM01038"/>
    </source>
</evidence>
<dbReference type="OrthoDB" id="9762066at2"/>
<dbReference type="Pfam" id="PF02837">
    <property type="entry name" value="Glyco_hydro_2_N"/>
    <property type="match status" value="1"/>
</dbReference>
<evidence type="ECO:0000313" key="12">
    <source>
        <dbReference type="Proteomes" id="UP000320216"/>
    </source>
</evidence>